<dbReference type="OrthoDB" id="5945798at2759"/>
<dbReference type="Gene3D" id="1.25.40.10">
    <property type="entry name" value="Tetratricopeptide repeat domain"/>
    <property type="match status" value="1"/>
</dbReference>
<dbReference type="Proteomes" id="UP000070544">
    <property type="component" value="Unassembled WGS sequence"/>
</dbReference>
<evidence type="ECO:0000313" key="3">
    <source>
        <dbReference type="Proteomes" id="UP000070544"/>
    </source>
</evidence>
<keyword evidence="3" id="KW-1185">Reference proteome</keyword>
<name>A0A139ARI4_GONPJ</name>
<protein>
    <submittedName>
        <fullName evidence="2">Uncharacterized protein</fullName>
    </submittedName>
</protein>
<dbReference type="InterPro" id="IPR011990">
    <property type="entry name" value="TPR-like_helical_dom_sf"/>
</dbReference>
<proteinExistence type="predicted"/>
<evidence type="ECO:0000313" key="2">
    <source>
        <dbReference type="EMBL" id="KXS19309.1"/>
    </source>
</evidence>
<accession>A0A139ARI4</accession>
<sequence length="343" mass="38846">MATNAHATRNGAALYENARPLLHTKFVPGHLDLESTLIPRHQTHQGRRTVHHFLYWDGRRGRNRVNLICDTSCHRDAFLVQQTSMCTTPMRRAILLRTKFFFCRCPRCNEPDTLRLFRCPNCASERCTRLDTADEPAAPTSDTSGELGTTQSSASSLTSPPSTSLKTSSNQPWLCRDCHQTFPSSSFALDIERDCSLLIRKISESMPSLQTRLPTRIAAHERVKDIQSTASSSLGPSHWIVIWADLLLGLTDVVGELEASKRLFAFVKNMAVRVGPDRPDVVVKYLIGTMDRMEKWGLLKELMEVVERFEPFIREDVAGHGTRTRCEKLRKLISQGKLRKNKK</sequence>
<dbReference type="EMBL" id="KQ965739">
    <property type="protein sequence ID" value="KXS19309.1"/>
    <property type="molecule type" value="Genomic_DNA"/>
</dbReference>
<reference evidence="2 3" key="1">
    <citation type="journal article" date="2015" name="Genome Biol. Evol.">
        <title>Phylogenomic analyses indicate that early fungi evolved digesting cell walls of algal ancestors of land plants.</title>
        <authorList>
            <person name="Chang Y."/>
            <person name="Wang S."/>
            <person name="Sekimoto S."/>
            <person name="Aerts A.L."/>
            <person name="Choi C."/>
            <person name="Clum A."/>
            <person name="LaButti K.M."/>
            <person name="Lindquist E.A."/>
            <person name="Yee Ngan C."/>
            <person name="Ohm R.A."/>
            <person name="Salamov A.A."/>
            <person name="Grigoriev I.V."/>
            <person name="Spatafora J.W."/>
            <person name="Berbee M.L."/>
        </authorList>
    </citation>
    <scope>NUCLEOTIDE SEQUENCE [LARGE SCALE GENOMIC DNA]</scope>
    <source>
        <strain evidence="2 3">JEL478</strain>
    </source>
</reference>
<gene>
    <name evidence="2" type="ORF">M427DRAFT_473877</name>
</gene>
<organism evidence="2 3">
    <name type="scientific">Gonapodya prolifera (strain JEL478)</name>
    <name type="common">Monoblepharis prolifera</name>
    <dbReference type="NCBI Taxonomy" id="1344416"/>
    <lineage>
        <taxon>Eukaryota</taxon>
        <taxon>Fungi</taxon>
        <taxon>Fungi incertae sedis</taxon>
        <taxon>Chytridiomycota</taxon>
        <taxon>Chytridiomycota incertae sedis</taxon>
        <taxon>Monoblepharidomycetes</taxon>
        <taxon>Monoblepharidales</taxon>
        <taxon>Gonapodyaceae</taxon>
        <taxon>Gonapodya</taxon>
    </lineage>
</organism>
<feature type="compositionally biased region" description="Low complexity" evidence="1">
    <location>
        <begin position="149"/>
        <end position="169"/>
    </location>
</feature>
<evidence type="ECO:0000256" key="1">
    <source>
        <dbReference type="SAM" id="MobiDB-lite"/>
    </source>
</evidence>
<dbReference type="AlphaFoldDB" id="A0A139ARI4"/>
<feature type="region of interest" description="Disordered" evidence="1">
    <location>
        <begin position="133"/>
        <end position="171"/>
    </location>
</feature>